<evidence type="ECO:0000256" key="1">
    <source>
        <dbReference type="ARBA" id="ARBA00010062"/>
    </source>
</evidence>
<dbReference type="RefSeq" id="WP_085933818.1">
    <property type="nucleotide sequence ID" value="NZ_FUWJ01000002.1"/>
</dbReference>
<sequence length="408" mass="43258">MKSTNVARLAGVLAAGVSLTVLGLGAIAQAQAPQPLRIAVMDGFSGVYGDLTQGEVEAMQLAVEDVGGKVLGRPVEILSADHQTKPDVGAAIARKWYDVDGVKMITGLGTSSVALAVRKVSQEKGQIDLNTGAGSADLTGPACSATGAHWVYDTYALAHVTGSAVVKDGGDSWFFLTADYAFGKSLEDETSSVVKASGGKVLGDVKHPLSTQDFSSYLLQAQGSKAKVIGLANAGMDTVNAIKQAAEFGIVKGGQRLAGLLVFATDVQALTLPVAQGLVLSESFYWDLNDETRAWTKRYRAKKDKLPSMLTAGVYSSTLHYLKAVQAAGTDDPKAVMAKMREMPINDVMTKNGKLREDGRVIRDMYLFQVKSPAESKSKDDIYKLVATVPGDQAYRPLKDGHCPLIKD</sequence>
<keyword evidence="3" id="KW-0029">Amino-acid transport</keyword>
<dbReference type="InterPro" id="IPR028081">
    <property type="entry name" value="Leu-bd"/>
</dbReference>
<dbReference type="GO" id="GO:0006865">
    <property type="term" value="P:amino acid transport"/>
    <property type="evidence" value="ECO:0007669"/>
    <property type="project" value="UniProtKB-KW"/>
</dbReference>
<dbReference type="Proteomes" id="UP000190092">
    <property type="component" value="Unassembled WGS sequence"/>
</dbReference>
<dbReference type="PANTHER" id="PTHR30483:SF6">
    <property type="entry name" value="PERIPLASMIC BINDING PROTEIN OF ABC TRANSPORTER FOR NATURAL AMINO ACIDS"/>
    <property type="match status" value="1"/>
</dbReference>
<dbReference type="CDD" id="cd06327">
    <property type="entry name" value="PBP1_SBP-like"/>
    <property type="match status" value="1"/>
</dbReference>
<dbReference type="InterPro" id="IPR051010">
    <property type="entry name" value="BCAA_transport"/>
</dbReference>
<feature type="domain" description="Leucine-binding protein" evidence="4">
    <location>
        <begin position="35"/>
        <end position="371"/>
    </location>
</feature>
<reference evidence="6" key="1">
    <citation type="submission" date="2017-02" db="EMBL/GenBank/DDBJ databases">
        <authorList>
            <person name="Varghese N."/>
            <person name="Submissions S."/>
        </authorList>
    </citation>
    <scope>NUCLEOTIDE SEQUENCE [LARGE SCALE GENOMIC DNA]</scope>
    <source>
        <strain evidence="6">ATCC 27094</strain>
    </source>
</reference>
<keyword evidence="6" id="KW-1185">Reference proteome</keyword>
<keyword evidence="2" id="KW-0732">Signal</keyword>
<dbReference type="STRING" id="225324.SAMN02745126_02098"/>
<dbReference type="Pfam" id="PF13458">
    <property type="entry name" value="Peripla_BP_6"/>
    <property type="match status" value="1"/>
</dbReference>
<dbReference type="Gene3D" id="3.40.50.2300">
    <property type="match status" value="2"/>
</dbReference>
<protein>
    <submittedName>
        <fullName evidence="5">Branched-chain amino acid transport system substrate-binding protein</fullName>
    </submittedName>
</protein>
<keyword evidence="3" id="KW-0813">Transport</keyword>
<evidence type="ECO:0000313" key="5">
    <source>
        <dbReference type="EMBL" id="SJZ73971.1"/>
    </source>
</evidence>
<dbReference type="PANTHER" id="PTHR30483">
    <property type="entry name" value="LEUCINE-SPECIFIC-BINDING PROTEIN"/>
    <property type="match status" value="1"/>
</dbReference>
<name>A0A1T4N4D4_9HYPH</name>
<evidence type="ECO:0000256" key="3">
    <source>
        <dbReference type="ARBA" id="ARBA00022970"/>
    </source>
</evidence>
<dbReference type="AlphaFoldDB" id="A0A1T4N4D4"/>
<organism evidence="5 6">
    <name type="scientific">Enhydrobacter aerosaccus</name>
    <dbReference type="NCBI Taxonomy" id="225324"/>
    <lineage>
        <taxon>Bacteria</taxon>
        <taxon>Pseudomonadati</taxon>
        <taxon>Pseudomonadota</taxon>
        <taxon>Alphaproteobacteria</taxon>
        <taxon>Hyphomicrobiales</taxon>
        <taxon>Enhydrobacter</taxon>
    </lineage>
</organism>
<accession>A0A1T4N4D4</accession>
<gene>
    <name evidence="5" type="ORF">SAMN02745126_02098</name>
</gene>
<dbReference type="EMBL" id="FUWJ01000002">
    <property type="protein sequence ID" value="SJZ73971.1"/>
    <property type="molecule type" value="Genomic_DNA"/>
</dbReference>
<dbReference type="OrthoDB" id="5450279at2"/>
<comment type="similarity">
    <text evidence="1">Belongs to the leucine-binding protein family.</text>
</comment>
<dbReference type="InterPro" id="IPR028082">
    <property type="entry name" value="Peripla_BP_I"/>
</dbReference>
<proteinExistence type="inferred from homology"/>
<dbReference type="SUPFAM" id="SSF53822">
    <property type="entry name" value="Periplasmic binding protein-like I"/>
    <property type="match status" value="1"/>
</dbReference>
<evidence type="ECO:0000313" key="6">
    <source>
        <dbReference type="Proteomes" id="UP000190092"/>
    </source>
</evidence>
<evidence type="ECO:0000259" key="4">
    <source>
        <dbReference type="Pfam" id="PF13458"/>
    </source>
</evidence>
<evidence type="ECO:0000256" key="2">
    <source>
        <dbReference type="ARBA" id="ARBA00022729"/>
    </source>
</evidence>